<dbReference type="PANTHER" id="PTHR46708:SF2">
    <property type="entry name" value="FIBRONECTIN TYPE-III DOMAIN-CONTAINING PROTEIN"/>
    <property type="match status" value="1"/>
</dbReference>
<feature type="domain" description="Fibronectin type-III" evidence="3">
    <location>
        <begin position="315"/>
        <end position="406"/>
    </location>
</feature>
<accession>A0A7D5GFW6</accession>
<dbReference type="Proteomes" id="UP000509241">
    <property type="component" value="Chromosome"/>
</dbReference>
<evidence type="ECO:0000313" key="5">
    <source>
        <dbReference type="Proteomes" id="UP000509241"/>
    </source>
</evidence>
<evidence type="ECO:0000259" key="3">
    <source>
        <dbReference type="PROSITE" id="PS50853"/>
    </source>
</evidence>
<evidence type="ECO:0000256" key="1">
    <source>
        <dbReference type="ARBA" id="ARBA00022737"/>
    </source>
</evidence>
<name>A0A7D5GFW6_9EURY</name>
<feature type="domain" description="Fibronectin type-III" evidence="3">
    <location>
        <begin position="233"/>
        <end position="314"/>
    </location>
</feature>
<feature type="region of interest" description="Disordered" evidence="2">
    <location>
        <begin position="296"/>
        <end position="319"/>
    </location>
</feature>
<dbReference type="InterPro" id="IPR036116">
    <property type="entry name" value="FN3_sf"/>
</dbReference>
<sequence length="531" mass="52108">MPSQTFTSDGTWTVPSDVEIVTLYLSGEAGKGGVGGFDPGAGGSGGYVEGELAVTPGETLDVNIGEGRSVGGAASNYSGGDGGGSVDVRQGGSTASDRVAVPAGGGGGGASDSEAAPDGGAGGALQGADGGTKSQVGQATGGTQSSGGTGAGGGSDGSLVSGGDGGSSGNAGGGGGGGGYYGGGGGEGGSNYGGGGAGGSNYVDALATVTANDRGGSAKSFGSGEVTIAYSTPPSGLSASTVRYRSVDLTWDSVSGADEYRVYRDGSQVGTTTSTSFTDTGLAPTTGYTWEVTSVTDGVESSPSDPASATTGGSAPTDVSVSVVDDDITVTWTDTNGDEDGYEVHRSQSSPVDTSGTPVTTTSANVESFSDTALLDGERYYYRVVAVRNGERGDDSAELDGLTDLPRPTNLTVDSVSGRTATLSWTDPSDNASGYRILVRTPTERNFSQTGSDVAPVSEGETASATTGDLLDGQKYAVTVETFTSDASNRYAEIDVEAGTTLTVNSGETKDVLSPFAVKGTVSNSGTVENS</sequence>
<evidence type="ECO:0000256" key="2">
    <source>
        <dbReference type="SAM" id="MobiDB-lite"/>
    </source>
</evidence>
<evidence type="ECO:0000313" key="4">
    <source>
        <dbReference type="EMBL" id="QLG47888.1"/>
    </source>
</evidence>
<feature type="compositionally biased region" description="Gly residues" evidence="2">
    <location>
        <begin position="144"/>
        <end position="168"/>
    </location>
</feature>
<gene>
    <name evidence="4" type="ORF">HYG82_03025</name>
</gene>
<feature type="domain" description="Fibronectin type-III" evidence="3">
    <location>
        <begin position="407"/>
        <end position="503"/>
    </location>
</feature>
<feature type="compositionally biased region" description="Polar residues" evidence="2">
    <location>
        <begin position="296"/>
        <end position="314"/>
    </location>
</feature>
<feature type="compositionally biased region" description="Gly residues" evidence="2">
    <location>
        <begin position="119"/>
        <end position="130"/>
    </location>
</feature>
<dbReference type="CDD" id="cd00063">
    <property type="entry name" value="FN3"/>
    <property type="match status" value="1"/>
</dbReference>
<keyword evidence="5" id="KW-1185">Reference proteome</keyword>
<dbReference type="Gene3D" id="2.60.40.10">
    <property type="entry name" value="Immunoglobulins"/>
    <property type="match status" value="3"/>
</dbReference>
<dbReference type="InterPro" id="IPR003961">
    <property type="entry name" value="FN3_dom"/>
</dbReference>
<feature type="region of interest" description="Disordered" evidence="2">
    <location>
        <begin position="333"/>
        <end position="360"/>
    </location>
</feature>
<feature type="compositionally biased region" description="Polar residues" evidence="2">
    <location>
        <begin position="347"/>
        <end position="360"/>
    </location>
</feature>
<feature type="region of interest" description="Disordered" evidence="2">
    <location>
        <begin position="73"/>
        <end position="168"/>
    </location>
</feature>
<feature type="region of interest" description="Disordered" evidence="2">
    <location>
        <begin position="444"/>
        <end position="464"/>
    </location>
</feature>
<feature type="compositionally biased region" description="Low complexity" evidence="2">
    <location>
        <begin position="134"/>
        <end position="143"/>
    </location>
</feature>
<dbReference type="GeneID" id="81377974"/>
<dbReference type="Pfam" id="PF00041">
    <property type="entry name" value="fn3"/>
    <property type="match status" value="3"/>
</dbReference>
<dbReference type="SMART" id="SM00060">
    <property type="entry name" value="FN3"/>
    <property type="match status" value="3"/>
</dbReference>
<dbReference type="InterPro" id="IPR050991">
    <property type="entry name" value="ECM_Regulatory_Proteins"/>
</dbReference>
<dbReference type="RefSeq" id="WP_179259630.1">
    <property type="nucleotide sequence ID" value="NZ_CP058601.1"/>
</dbReference>
<dbReference type="PROSITE" id="PS50853">
    <property type="entry name" value="FN3"/>
    <property type="match status" value="3"/>
</dbReference>
<dbReference type="EMBL" id="CP058601">
    <property type="protein sequence ID" value="QLG47888.1"/>
    <property type="molecule type" value="Genomic_DNA"/>
</dbReference>
<dbReference type="InterPro" id="IPR013783">
    <property type="entry name" value="Ig-like_fold"/>
</dbReference>
<protein>
    <submittedName>
        <fullName evidence="4">Fibronectin type III domain-containing protein</fullName>
    </submittedName>
</protein>
<proteinExistence type="predicted"/>
<dbReference type="AlphaFoldDB" id="A0A7D5GFW6"/>
<reference evidence="4 5" key="1">
    <citation type="submission" date="2020-07" db="EMBL/GenBank/DDBJ databases">
        <authorList>
            <person name="Cui H."/>
        </authorList>
    </citation>
    <scope>NUCLEOTIDE SEQUENCE [LARGE SCALE GENOMIC DNA]</scope>
    <source>
        <strain evidence="4 5">YPL8</strain>
    </source>
</reference>
<organism evidence="4 5">
    <name type="scientific">Natrinema halophilum</name>
    <dbReference type="NCBI Taxonomy" id="1699371"/>
    <lineage>
        <taxon>Archaea</taxon>
        <taxon>Methanobacteriati</taxon>
        <taxon>Methanobacteriota</taxon>
        <taxon>Stenosarchaea group</taxon>
        <taxon>Halobacteria</taxon>
        <taxon>Halobacteriales</taxon>
        <taxon>Natrialbaceae</taxon>
        <taxon>Natrinema</taxon>
    </lineage>
</organism>
<keyword evidence="1" id="KW-0677">Repeat</keyword>
<dbReference type="OrthoDB" id="206598at2157"/>
<dbReference type="PANTHER" id="PTHR46708">
    <property type="entry name" value="TENASCIN"/>
    <property type="match status" value="1"/>
</dbReference>
<dbReference type="SUPFAM" id="SSF49265">
    <property type="entry name" value="Fibronectin type III"/>
    <property type="match status" value="2"/>
</dbReference>